<dbReference type="SMART" id="SM00842">
    <property type="entry name" value="FtsA"/>
    <property type="match status" value="1"/>
</dbReference>
<dbReference type="GO" id="GO:0009898">
    <property type="term" value="C:cytoplasmic side of plasma membrane"/>
    <property type="evidence" value="ECO:0007669"/>
    <property type="project" value="UniProtKB-UniRule"/>
</dbReference>
<dbReference type="Gene3D" id="3.30.420.40">
    <property type="match status" value="2"/>
</dbReference>
<evidence type="ECO:0000313" key="9">
    <source>
        <dbReference type="Proteomes" id="UP000185753"/>
    </source>
</evidence>
<sequence>MNEAVPSVVAIDIGTHKVSVLIGKVHAPDNIQVVGMATARNRGMNKGKIVSLDKVVTAIKNAVQEAEDMAECRVHSAWISIPSAELKSFYASGRTPIENNDHAITTNEVVRALELAKASHLTSDHYLVSAVPLGFELDDEPEWVLNPIRMSARSMTGHYHLMMLPISTMQNLDRALKGANIGVERMVISSLATAEASLLKDEKEYGVCLVDIGAGTTNIAVHLDGRLAMTHTLQRGGEHVTRDIAAVLQTTTEEAERIKLLYGCVDLKVVKPESMIQYQGIDGPQTISRIELTEIIIARYEEIFNQVRDELVNHGAIHGLYHGVVLTGDACQIEGMVTFARRILGVSAHLGNPPVQVYADDQQQAALRRSQYATAAGLLIFSQSETQDTIVEPEDTEKLSVFSRVKRAWTGFNDTLKSIF</sequence>
<dbReference type="PANTHER" id="PTHR32432">
    <property type="entry name" value="CELL DIVISION PROTEIN FTSA-RELATED"/>
    <property type="match status" value="1"/>
</dbReference>
<reference evidence="9" key="1">
    <citation type="submission" date="2016-06" db="EMBL/GenBank/DDBJ databases">
        <authorList>
            <person name="Radolfova-Krizova L."/>
            <person name="Nemec A."/>
        </authorList>
    </citation>
    <scope>NUCLEOTIDE SEQUENCE [LARGE SCALE GENOMIC DNA]</scope>
    <source>
        <strain evidence="9">ANC 4275</strain>
    </source>
</reference>
<dbReference type="InterPro" id="IPR043129">
    <property type="entry name" value="ATPase_NBD"/>
</dbReference>
<dbReference type="Pfam" id="PF02491">
    <property type="entry name" value="SHS2_FTSA"/>
    <property type="match status" value="1"/>
</dbReference>
<dbReference type="OrthoDB" id="9810567at2"/>
<dbReference type="EMBL" id="LZDS01000001">
    <property type="protein sequence ID" value="OBX30106.1"/>
    <property type="molecule type" value="Genomic_DNA"/>
</dbReference>
<dbReference type="PANTHER" id="PTHR32432:SF4">
    <property type="entry name" value="CELL DIVISION PROTEIN FTSA"/>
    <property type="match status" value="1"/>
</dbReference>
<evidence type="ECO:0000256" key="5">
    <source>
        <dbReference type="HAMAP-Rule" id="MF_02033"/>
    </source>
</evidence>
<comment type="subcellular location">
    <subcellularLocation>
        <location evidence="5">Cell membrane</location>
        <topology evidence="5">Peripheral membrane protein</topology>
        <orientation evidence="5">Cytoplasmic side</orientation>
    </subcellularLocation>
    <text evidence="5">Localizes to the Z ring in an FtsZ-dependent manner. Targeted to the membrane through a conserved C-terminal amphipathic helix.</text>
</comment>
<comment type="function">
    <text evidence="5 6">Cell division protein that is involved in the assembly of the Z ring. May serve as a membrane anchor for the Z ring.</text>
</comment>
<proteinExistence type="inferred from homology"/>
<dbReference type="GO" id="GO:0043093">
    <property type="term" value="P:FtsZ-dependent cytokinesis"/>
    <property type="evidence" value="ECO:0007669"/>
    <property type="project" value="UniProtKB-UniRule"/>
</dbReference>
<accession>A0A1A7RDS3</accession>
<dbReference type="GO" id="GO:0032153">
    <property type="term" value="C:cell division site"/>
    <property type="evidence" value="ECO:0007669"/>
    <property type="project" value="UniProtKB-UniRule"/>
</dbReference>
<dbReference type="NCBIfam" id="TIGR01174">
    <property type="entry name" value="ftsA"/>
    <property type="match status" value="1"/>
</dbReference>
<evidence type="ECO:0000313" key="8">
    <source>
        <dbReference type="EMBL" id="OBX30106.1"/>
    </source>
</evidence>
<evidence type="ECO:0000256" key="3">
    <source>
        <dbReference type="ARBA" id="ARBA00023136"/>
    </source>
</evidence>
<dbReference type="AlphaFoldDB" id="A0A1A7RDS3"/>
<dbReference type="Pfam" id="PF14450">
    <property type="entry name" value="FtsA"/>
    <property type="match status" value="1"/>
</dbReference>
<dbReference type="InterPro" id="IPR003494">
    <property type="entry name" value="SHS2_FtsA"/>
</dbReference>
<gene>
    <name evidence="5" type="primary">ftsA</name>
    <name evidence="8" type="ORF">A9J31_00940</name>
</gene>
<protein>
    <recommendedName>
        <fullName evidence="5 6">Cell division protein FtsA</fullName>
    </recommendedName>
</protein>
<evidence type="ECO:0000256" key="6">
    <source>
        <dbReference type="PIRNR" id="PIRNR003101"/>
    </source>
</evidence>
<dbReference type="InterPro" id="IPR020823">
    <property type="entry name" value="Cell_div_FtsA"/>
</dbReference>
<dbReference type="Proteomes" id="UP000185753">
    <property type="component" value="Unassembled WGS sequence"/>
</dbReference>
<comment type="subunit">
    <text evidence="5">Self-interacts. Interacts with FtsZ.</text>
</comment>
<dbReference type="RefSeq" id="WP_067761624.1">
    <property type="nucleotide sequence ID" value="NZ_CP183909.1"/>
</dbReference>
<keyword evidence="4 5" id="KW-0131">Cell cycle</keyword>
<comment type="similarity">
    <text evidence="5 6">Belongs to the FtsA/MreB family.</text>
</comment>
<feature type="domain" description="SHS2" evidence="7">
    <location>
        <begin position="8"/>
        <end position="197"/>
    </location>
</feature>
<dbReference type="HAMAP" id="MF_02033">
    <property type="entry name" value="FtsA"/>
    <property type="match status" value="1"/>
</dbReference>
<dbReference type="InterPro" id="IPR050696">
    <property type="entry name" value="FtsA/MreB"/>
</dbReference>
<dbReference type="STRING" id="1443941.A9J31_00940"/>
<organism evidence="8 9">
    <name type="scientific">Acinetobacter gandensis</name>
    <dbReference type="NCBI Taxonomy" id="1443941"/>
    <lineage>
        <taxon>Bacteria</taxon>
        <taxon>Pseudomonadati</taxon>
        <taxon>Pseudomonadota</taxon>
        <taxon>Gammaproteobacteria</taxon>
        <taxon>Moraxellales</taxon>
        <taxon>Moraxellaceae</taxon>
        <taxon>Acinetobacter</taxon>
    </lineage>
</organism>
<name>A0A1A7RDS3_9GAMM</name>
<keyword evidence="2 5" id="KW-0132">Cell division</keyword>
<evidence type="ECO:0000256" key="2">
    <source>
        <dbReference type="ARBA" id="ARBA00022618"/>
    </source>
</evidence>
<dbReference type="CDD" id="cd24048">
    <property type="entry name" value="ASKHA_NBD_FtsA"/>
    <property type="match status" value="1"/>
</dbReference>
<evidence type="ECO:0000256" key="1">
    <source>
        <dbReference type="ARBA" id="ARBA00022475"/>
    </source>
</evidence>
<keyword evidence="9" id="KW-1185">Reference proteome</keyword>
<dbReference type="SUPFAM" id="SSF53067">
    <property type="entry name" value="Actin-like ATPase domain"/>
    <property type="match status" value="2"/>
</dbReference>
<comment type="caution">
    <text evidence="8">The sequence shown here is derived from an EMBL/GenBank/DDBJ whole genome shotgun (WGS) entry which is preliminary data.</text>
</comment>
<keyword evidence="1 5" id="KW-1003">Cell membrane</keyword>
<dbReference type="PIRSF" id="PIRSF003101">
    <property type="entry name" value="FtsA"/>
    <property type="match status" value="1"/>
</dbReference>
<keyword evidence="3 5" id="KW-0472">Membrane</keyword>
<evidence type="ECO:0000259" key="7">
    <source>
        <dbReference type="SMART" id="SM00842"/>
    </source>
</evidence>
<evidence type="ECO:0000256" key="4">
    <source>
        <dbReference type="ARBA" id="ARBA00023306"/>
    </source>
</evidence>